<evidence type="ECO:0000313" key="2">
    <source>
        <dbReference type="Proteomes" id="UP000814128"/>
    </source>
</evidence>
<organism evidence="1 2">
    <name type="scientific">Vararia minispora EC-137</name>
    <dbReference type="NCBI Taxonomy" id="1314806"/>
    <lineage>
        <taxon>Eukaryota</taxon>
        <taxon>Fungi</taxon>
        <taxon>Dikarya</taxon>
        <taxon>Basidiomycota</taxon>
        <taxon>Agaricomycotina</taxon>
        <taxon>Agaricomycetes</taxon>
        <taxon>Russulales</taxon>
        <taxon>Lachnocladiaceae</taxon>
        <taxon>Vararia</taxon>
    </lineage>
</organism>
<evidence type="ECO:0000313" key="1">
    <source>
        <dbReference type="EMBL" id="KAI0026382.1"/>
    </source>
</evidence>
<name>A0ACB8Q3X0_9AGAM</name>
<sequence length="237" mass="25351">MDAVDGVAGEKRKLNGFNHDRPRKRPRVRPPPLPPPQTAMDPLAAWWATAGADAILANALPPWPMETYTPEARPSANGALPIPTTAPDGTALGALGGTTLGAPHDGVTAAGKPKAAGKRKKKKVRTMAARPGSLLARMNANVATQRRVRAMHVGFQGASRMALDVLAGIMGEYLSNVGWTMRFYLDKYSGAMTAEEIILHTLLEGGIAAPADLERHIHDDVLRHGTRLAELEKKVLN</sequence>
<reference evidence="1" key="1">
    <citation type="submission" date="2021-02" db="EMBL/GenBank/DDBJ databases">
        <authorList>
            <consortium name="DOE Joint Genome Institute"/>
            <person name="Ahrendt S."/>
            <person name="Looney B.P."/>
            <person name="Miyauchi S."/>
            <person name="Morin E."/>
            <person name="Drula E."/>
            <person name="Courty P.E."/>
            <person name="Chicoki N."/>
            <person name="Fauchery L."/>
            <person name="Kohler A."/>
            <person name="Kuo A."/>
            <person name="Labutti K."/>
            <person name="Pangilinan J."/>
            <person name="Lipzen A."/>
            <person name="Riley R."/>
            <person name="Andreopoulos W."/>
            <person name="He G."/>
            <person name="Johnson J."/>
            <person name="Barry K.W."/>
            <person name="Grigoriev I.V."/>
            <person name="Nagy L."/>
            <person name="Hibbett D."/>
            <person name="Henrissat B."/>
            <person name="Matheny P.B."/>
            <person name="Labbe J."/>
            <person name="Martin F."/>
        </authorList>
    </citation>
    <scope>NUCLEOTIDE SEQUENCE</scope>
    <source>
        <strain evidence="1">EC-137</strain>
    </source>
</reference>
<keyword evidence="2" id="KW-1185">Reference proteome</keyword>
<accession>A0ACB8Q3X0</accession>
<proteinExistence type="predicted"/>
<feature type="non-terminal residue" evidence="1">
    <location>
        <position position="237"/>
    </location>
</feature>
<gene>
    <name evidence="1" type="ORF">K488DRAFT_75390</name>
</gene>
<protein>
    <submittedName>
        <fullName evidence="1">Uncharacterized protein</fullName>
    </submittedName>
</protein>
<dbReference type="Proteomes" id="UP000814128">
    <property type="component" value="Unassembled WGS sequence"/>
</dbReference>
<comment type="caution">
    <text evidence="1">The sequence shown here is derived from an EMBL/GenBank/DDBJ whole genome shotgun (WGS) entry which is preliminary data.</text>
</comment>
<dbReference type="EMBL" id="MU274668">
    <property type="protein sequence ID" value="KAI0026382.1"/>
    <property type="molecule type" value="Genomic_DNA"/>
</dbReference>
<reference evidence="1" key="2">
    <citation type="journal article" date="2022" name="New Phytol.">
        <title>Evolutionary transition to the ectomycorrhizal habit in the genomes of a hyperdiverse lineage of mushroom-forming fungi.</title>
        <authorList>
            <person name="Looney B."/>
            <person name="Miyauchi S."/>
            <person name="Morin E."/>
            <person name="Drula E."/>
            <person name="Courty P.E."/>
            <person name="Kohler A."/>
            <person name="Kuo A."/>
            <person name="LaButti K."/>
            <person name="Pangilinan J."/>
            <person name="Lipzen A."/>
            <person name="Riley R."/>
            <person name="Andreopoulos W."/>
            <person name="He G."/>
            <person name="Johnson J."/>
            <person name="Nolan M."/>
            <person name="Tritt A."/>
            <person name="Barry K.W."/>
            <person name="Grigoriev I.V."/>
            <person name="Nagy L.G."/>
            <person name="Hibbett D."/>
            <person name="Henrissat B."/>
            <person name="Matheny P.B."/>
            <person name="Labbe J."/>
            <person name="Martin F.M."/>
        </authorList>
    </citation>
    <scope>NUCLEOTIDE SEQUENCE</scope>
    <source>
        <strain evidence="1">EC-137</strain>
    </source>
</reference>